<organism evidence="2 3">
    <name type="scientific">Sphingomonas aracearum</name>
    <dbReference type="NCBI Taxonomy" id="2283317"/>
    <lineage>
        <taxon>Bacteria</taxon>
        <taxon>Pseudomonadati</taxon>
        <taxon>Pseudomonadota</taxon>
        <taxon>Alphaproteobacteria</taxon>
        <taxon>Sphingomonadales</taxon>
        <taxon>Sphingomonadaceae</taxon>
        <taxon>Sphingomonas</taxon>
    </lineage>
</organism>
<proteinExistence type="predicted"/>
<dbReference type="AlphaFoldDB" id="A0A369VXG4"/>
<evidence type="ECO:0000313" key="3">
    <source>
        <dbReference type="Proteomes" id="UP000253918"/>
    </source>
</evidence>
<sequence length="232" mass="23377">MPHAALFALLLAAAPVDAWEAVPLSDEELAGMTGKFLLPSGASIAMSVTSDTLVDGQLVLRSVLNVTDRANLAVFGGSGEHADAPHRPANAPGMTANGVTVLFDRQSGMRTIMPTYAAPAVAVNVGAAAGGEQASVVAPLSLAPGMTIQTPAGMVSLAPSGNNVSLHGDGIDVTHVMGPAFATAIANTVSDRTIDTVTSIDLDLTQMTPLTLGGARLGAGELALDATRGLMR</sequence>
<gene>
    <name evidence="2" type="ORF">DVW87_00865</name>
</gene>
<reference evidence="2 3" key="1">
    <citation type="submission" date="2018-07" db="EMBL/GenBank/DDBJ databases">
        <title>a novel species of Sphingomonas isolated from the rhizosphere soil of Araceae plant.</title>
        <authorList>
            <person name="Zhiyong W."/>
            <person name="Qinglan Z."/>
            <person name="Zhiwei F."/>
            <person name="Ding X."/>
            <person name="Gejiao W."/>
            <person name="Shixue Z."/>
        </authorList>
    </citation>
    <scope>NUCLEOTIDE SEQUENCE [LARGE SCALE GENOMIC DNA]</scope>
    <source>
        <strain evidence="2 3">WZY 27</strain>
    </source>
</reference>
<dbReference type="OrthoDB" id="7559965at2"/>
<dbReference type="RefSeq" id="WP_114685896.1">
    <property type="nucleotide sequence ID" value="NZ_QQNB01000001.1"/>
</dbReference>
<dbReference type="EMBL" id="QQNB01000001">
    <property type="protein sequence ID" value="RDE06315.1"/>
    <property type="molecule type" value="Genomic_DNA"/>
</dbReference>
<evidence type="ECO:0000313" key="2">
    <source>
        <dbReference type="EMBL" id="RDE06315.1"/>
    </source>
</evidence>
<keyword evidence="3" id="KW-1185">Reference proteome</keyword>
<feature type="signal peptide" evidence="1">
    <location>
        <begin position="1"/>
        <end position="18"/>
    </location>
</feature>
<keyword evidence="1" id="KW-0732">Signal</keyword>
<dbReference type="Proteomes" id="UP000253918">
    <property type="component" value="Unassembled WGS sequence"/>
</dbReference>
<name>A0A369VXG4_9SPHN</name>
<comment type="caution">
    <text evidence="2">The sequence shown here is derived from an EMBL/GenBank/DDBJ whole genome shotgun (WGS) entry which is preliminary data.</text>
</comment>
<accession>A0A369VXG4</accession>
<evidence type="ECO:0000256" key="1">
    <source>
        <dbReference type="SAM" id="SignalP"/>
    </source>
</evidence>
<protein>
    <submittedName>
        <fullName evidence="2">Uncharacterized protein</fullName>
    </submittedName>
</protein>
<feature type="chain" id="PRO_5016719853" evidence="1">
    <location>
        <begin position="19"/>
        <end position="232"/>
    </location>
</feature>